<feature type="transmembrane region" description="Helical" evidence="5">
    <location>
        <begin position="110"/>
        <end position="139"/>
    </location>
</feature>
<evidence type="ECO:0000256" key="5">
    <source>
        <dbReference type="SAM" id="Phobius"/>
    </source>
</evidence>
<keyword evidence="4 5" id="KW-0472">Membrane</keyword>
<evidence type="ECO:0000313" key="8">
    <source>
        <dbReference type="Proteomes" id="UP000439113"/>
    </source>
</evidence>
<feature type="transmembrane region" description="Helical" evidence="5">
    <location>
        <begin position="79"/>
        <end position="98"/>
    </location>
</feature>
<evidence type="ECO:0000313" key="7">
    <source>
        <dbReference type="EMBL" id="MTV29451.1"/>
    </source>
</evidence>
<dbReference type="InterPro" id="IPR009915">
    <property type="entry name" value="NnrU_dom"/>
</dbReference>
<name>A0A6N8DJQ2_RHOAC</name>
<keyword evidence="2 5" id="KW-0812">Transmembrane</keyword>
<feature type="transmembrane region" description="Helical" evidence="5">
    <location>
        <begin position="35"/>
        <end position="58"/>
    </location>
</feature>
<dbReference type="GO" id="GO:0016020">
    <property type="term" value="C:membrane"/>
    <property type="evidence" value="ECO:0007669"/>
    <property type="project" value="UniProtKB-SubCell"/>
</dbReference>
<gene>
    <name evidence="7" type="ORF">GJ654_00430</name>
</gene>
<comment type="subcellular location">
    <subcellularLocation>
        <location evidence="1">Membrane</location>
        <topology evidence="1">Multi-pass membrane protein</topology>
    </subcellularLocation>
</comment>
<keyword evidence="3 5" id="KW-1133">Transmembrane helix</keyword>
<accession>A0A6N8DJQ2</accession>
<feature type="domain" description="NnrU" evidence="6">
    <location>
        <begin position="4"/>
        <end position="183"/>
    </location>
</feature>
<evidence type="ECO:0000256" key="1">
    <source>
        <dbReference type="ARBA" id="ARBA00004141"/>
    </source>
</evidence>
<evidence type="ECO:0000259" key="6">
    <source>
        <dbReference type="Pfam" id="PF07298"/>
    </source>
</evidence>
<evidence type="ECO:0000256" key="2">
    <source>
        <dbReference type="ARBA" id="ARBA00022692"/>
    </source>
</evidence>
<evidence type="ECO:0000256" key="4">
    <source>
        <dbReference type="ARBA" id="ARBA00023136"/>
    </source>
</evidence>
<feature type="transmembrane region" description="Helical" evidence="5">
    <location>
        <begin position="160"/>
        <end position="179"/>
    </location>
</feature>
<dbReference type="EMBL" id="WNKS01000001">
    <property type="protein sequence ID" value="MTV29451.1"/>
    <property type="molecule type" value="Genomic_DNA"/>
</dbReference>
<dbReference type="AlphaFoldDB" id="A0A6N8DJQ2"/>
<organism evidence="7 8">
    <name type="scientific">Rhodoblastus acidophilus</name>
    <name type="common">Rhodopseudomonas acidophila</name>
    <dbReference type="NCBI Taxonomy" id="1074"/>
    <lineage>
        <taxon>Bacteria</taxon>
        <taxon>Pseudomonadati</taxon>
        <taxon>Pseudomonadota</taxon>
        <taxon>Alphaproteobacteria</taxon>
        <taxon>Hyphomicrobiales</taxon>
        <taxon>Rhodoblastaceae</taxon>
        <taxon>Rhodoblastus</taxon>
    </lineage>
</organism>
<protein>
    <submittedName>
        <fullName evidence="7">NnrU family protein</fullName>
    </submittedName>
</protein>
<dbReference type="Pfam" id="PF07298">
    <property type="entry name" value="NnrU"/>
    <property type="match status" value="1"/>
</dbReference>
<proteinExistence type="predicted"/>
<sequence>MVWLILGLIFFIGGHLIPSVPGLRDKLIARFGLNGYAGFVALPSLIGMILIVVGTSAFRGAPGDIKLWTPPAGARHLSFVLMFIAFVLFAAANFPSKIRDAVKHPQVTALAVWALAHLISNGDLLALLLFGGLLLFAIFDRISLAVRRVPLRAPATGFGGDIKAIVVGAILWIATVFWLHGLAGAPLL</sequence>
<dbReference type="RefSeq" id="WP_155444124.1">
    <property type="nucleotide sequence ID" value="NZ_JAOQNR010000001.1"/>
</dbReference>
<reference evidence="7 8" key="1">
    <citation type="submission" date="2019-11" db="EMBL/GenBank/DDBJ databases">
        <title>Whole-genome sequence of a Rhodoblastus acidophilus DSM 142.</title>
        <authorList>
            <person name="Kyndt J.A."/>
            <person name="Meyer T.E."/>
        </authorList>
    </citation>
    <scope>NUCLEOTIDE SEQUENCE [LARGE SCALE GENOMIC DNA]</scope>
    <source>
        <strain evidence="7 8">DSM 142</strain>
    </source>
</reference>
<dbReference type="OrthoDB" id="5293641at2"/>
<comment type="caution">
    <text evidence="7">The sequence shown here is derived from an EMBL/GenBank/DDBJ whole genome shotgun (WGS) entry which is preliminary data.</text>
</comment>
<dbReference type="Proteomes" id="UP000439113">
    <property type="component" value="Unassembled WGS sequence"/>
</dbReference>
<evidence type="ECO:0000256" key="3">
    <source>
        <dbReference type="ARBA" id="ARBA00022989"/>
    </source>
</evidence>